<accession>A0A1M6ZB50</accession>
<dbReference type="AlphaFoldDB" id="A0A1M6ZB50"/>
<gene>
    <name evidence="1" type="ORF">GCM10010984_00490</name>
    <name evidence="2" type="ORF">SAMN05443634_107243</name>
</gene>
<protein>
    <submittedName>
        <fullName evidence="1">Lipoprotein</fullName>
    </submittedName>
    <submittedName>
        <fullName evidence="2">NlpE N-terminal domain-containing protein</fullName>
    </submittedName>
</protein>
<dbReference type="OrthoDB" id="5348860at2"/>
<dbReference type="Proteomes" id="UP000184120">
    <property type="component" value="Unassembled WGS sequence"/>
</dbReference>
<reference evidence="1" key="1">
    <citation type="journal article" date="2014" name="Int. J. Syst. Evol. Microbiol.">
        <title>Complete genome of a new Firmicutes species belonging to the dominant human colonic microbiota ('Ruminococcus bicirculans') reveals two chromosomes and a selective capacity to utilize plant glucans.</title>
        <authorList>
            <consortium name="NISC Comparative Sequencing Program"/>
            <person name="Wegmann U."/>
            <person name="Louis P."/>
            <person name="Goesmann A."/>
            <person name="Henrissat B."/>
            <person name="Duncan S.H."/>
            <person name="Flint H.J."/>
        </authorList>
    </citation>
    <scope>NUCLEOTIDE SEQUENCE</scope>
    <source>
        <strain evidence="1">CGMCC 1.12707</strain>
    </source>
</reference>
<evidence type="ECO:0000313" key="2">
    <source>
        <dbReference type="EMBL" id="SHL27702.1"/>
    </source>
</evidence>
<organism evidence="2 3">
    <name type="scientific">Chishuiella changwenlii</name>
    <dbReference type="NCBI Taxonomy" id="1434701"/>
    <lineage>
        <taxon>Bacteria</taxon>
        <taxon>Pseudomonadati</taxon>
        <taxon>Bacteroidota</taxon>
        <taxon>Flavobacteriia</taxon>
        <taxon>Flavobacteriales</taxon>
        <taxon>Weeksellaceae</taxon>
        <taxon>Chishuiella</taxon>
    </lineage>
</organism>
<dbReference type="Proteomes" id="UP000650994">
    <property type="component" value="Unassembled WGS sequence"/>
</dbReference>
<reference evidence="4" key="4">
    <citation type="journal article" date="2019" name="Int. J. Syst. Evol. Microbiol.">
        <title>The Global Catalogue of Microorganisms (GCM) 10K type strain sequencing project: providing services to taxonomists for standard genome sequencing and annotation.</title>
        <authorList>
            <consortium name="The Broad Institute Genomics Platform"/>
            <consortium name="The Broad Institute Genome Sequencing Center for Infectious Disease"/>
            <person name="Wu L."/>
            <person name="Ma J."/>
        </authorList>
    </citation>
    <scope>NUCLEOTIDE SEQUENCE [LARGE SCALE GENOMIC DNA]</scope>
    <source>
        <strain evidence="4">CGMCC 1.12707</strain>
    </source>
</reference>
<dbReference type="PROSITE" id="PS51257">
    <property type="entry name" value="PROKAR_LIPOPROTEIN"/>
    <property type="match status" value="1"/>
</dbReference>
<dbReference type="EMBL" id="FRBH01000007">
    <property type="protein sequence ID" value="SHL27702.1"/>
    <property type="molecule type" value="Genomic_DNA"/>
</dbReference>
<proteinExistence type="predicted"/>
<evidence type="ECO:0000313" key="1">
    <source>
        <dbReference type="EMBL" id="GGE86573.1"/>
    </source>
</evidence>
<keyword evidence="1" id="KW-0449">Lipoprotein</keyword>
<dbReference type="EMBL" id="BMFL01000001">
    <property type="protein sequence ID" value="GGE86573.1"/>
    <property type="molecule type" value="Genomic_DNA"/>
</dbReference>
<dbReference type="Gene3D" id="2.40.128.640">
    <property type="match status" value="1"/>
</dbReference>
<keyword evidence="4" id="KW-1185">Reference proteome</keyword>
<reference evidence="1" key="5">
    <citation type="submission" date="2024-05" db="EMBL/GenBank/DDBJ databases">
        <authorList>
            <person name="Sun Q."/>
            <person name="Zhou Y."/>
        </authorList>
    </citation>
    <scope>NUCLEOTIDE SEQUENCE</scope>
    <source>
        <strain evidence="1">CGMCC 1.12707</strain>
    </source>
</reference>
<name>A0A1M6ZB50_9FLAO</name>
<dbReference type="STRING" id="1434701.SAMN05443634_107243"/>
<evidence type="ECO:0000313" key="4">
    <source>
        <dbReference type="Proteomes" id="UP000650994"/>
    </source>
</evidence>
<evidence type="ECO:0000313" key="3">
    <source>
        <dbReference type="Proteomes" id="UP000184120"/>
    </source>
</evidence>
<reference evidence="3" key="3">
    <citation type="submission" date="2016-11" db="EMBL/GenBank/DDBJ databases">
        <authorList>
            <person name="Varghese N."/>
            <person name="Submissions S."/>
        </authorList>
    </citation>
    <scope>NUCLEOTIDE SEQUENCE [LARGE SCALE GENOMIC DNA]</scope>
    <source>
        <strain evidence="3">DSM 27989</strain>
    </source>
</reference>
<dbReference type="InterPro" id="IPR007298">
    <property type="entry name" value="Cu-R_lipoprotein_NlpE"/>
</dbReference>
<reference evidence="2" key="2">
    <citation type="submission" date="2016-11" db="EMBL/GenBank/DDBJ databases">
        <authorList>
            <person name="Jaros S."/>
            <person name="Januszkiewicz K."/>
            <person name="Wedrychowicz H."/>
        </authorList>
    </citation>
    <scope>NUCLEOTIDE SEQUENCE [LARGE SCALE GENOMIC DNA]</scope>
    <source>
        <strain evidence="2">DSM 27989</strain>
    </source>
</reference>
<dbReference type="RefSeq" id="WP_072932448.1">
    <property type="nucleotide sequence ID" value="NZ_BMFL01000001.1"/>
</dbReference>
<sequence length="149" mass="16710">MKNYFLALFTLTTLVIFSCKSEKEDVNTEVEITDTIASGPTEKLINYEGVYKGVFPCEKGDCKNVEMEIKLLPNHGYVYSTKRTGVDKMALKTTGVFEFEKDGTIIVLPEIADAPNGYLLEDGKIVRLDRNKNKITTADSAKFVLNKEK</sequence>
<dbReference type="Pfam" id="PF04170">
    <property type="entry name" value="NlpE"/>
    <property type="match status" value="1"/>
</dbReference>